<accession>A0A9D1WIP9</accession>
<organism evidence="2 3">
    <name type="scientific">Candidatus Blautia gallistercoris</name>
    <dbReference type="NCBI Taxonomy" id="2838490"/>
    <lineage>
        <taxon>Bacteria</taxon>
        <taxon>Bacillati</taxon>
        <taxon>Bacillota</taxon>
        <taxon>Clostridia</taxon>
        <taxon>Lachnospirales</taxon>
        <taxon>Lachnospiraceae</taxon>
        <taxon>Blautia</taxon>
    </lineage>
</organism>
<dbReference type="GO" id="GO:0019239">
    <property type="term" value="F:deaminase activity"/>
    <property type="evidence" value="ECO:0007669"/>
    <property type="project" value="TreeGrafter"/>
</dbReference>
<dbReference type="Pfam" id="PF01042">
    <property type="entry name" value="Ribonuc_L-PSP"/>
    <property type="match status" value="1"/>
</dbReference>
<protein>
    <submittedName>
        <fullName evidence="2">RidA family protein</fullName>
    </submittedName>
</protein>
<dbReference type="EMBL" id="DXEX01000189">
    <property type="protein sequence ID" value="HIX59793.1"/>
    <property type="molecule type" value="Genomic_DNA"/>
</dbReference>
<dbReference type="Proteomes" id="UP000886817">
    <property type="component" value="Unassembled WGS sequence"/>
</dbReference>
<comment type="similarity">
    <text evidence="1">Belongs to the RutC family.</text>
</comment>
<evidence type="ECO:0000256" key="1">
    <source>
        <dbReference type="ARBA" id="ARBA00010552"/>
    </source>
</evidence>
<sequence length="126" mass="13386">MKKEVIATTNAPGAVGPYVQAIKANGMVYCSGQLGIDPATGKMPETVEEQAHCSMKNMGAILKEAGSDYGQIVKTTIFLTDMNDFAKVNEIYKSYFGDGFPARSCVQVAKLPLGGLVEVECIACAE</sequence>
<dbReference type="GO" id="GO:0005829">
    <property type="term" value="C:cytosol"/>
    <property type="evidence" value="ECO:0007669"/>
    <property type="project" value="TreeGrafter"/>
</dbReference>
<dbReference type="PANTHER" id="PTHR11803:SF58">
    <property type="entry name" value="PROTEIN HMF1-RELATED"/>
    <property type="match status" value="1"/>
</dbReference>
<dbReference type="PANTHER" id="PTHR11803">
    <property type="entry name" value="2-IMINOBUTANOATE/2-IMINOPROPANOATE DEAMINASE RIDA"/>
    <property type="match status" value="1"/>
</dbReference>
<evidence type="ECO:0000313" key="2">
    <source>
        <dbReference type="EMBL" id="HIX59793.1"/>
    </source>
</evidence>
<dbReference type="InterPro" id="IPR006175">
    <property type="entry name" value="YjgF/YER057c/UK114"/>
</dbReference>
<name>A0A9D1WIP9_9FIRM</name>
<dbReference type="SUPFAM" id="SSF55298">
    <property type="entry name" value="YjgF-like"/>
    <property type="match status" value="1"/>
</dbReference>
<dbReference type="AlphaFoldDB" id="A0A9D1WIP9"/>
<reference evidence="2" key="2">
    <citation type="submission" date="2021-04" db="EMBL/GenBank/DDBJ databases">
        <authorList>
            <person name="Gilroy R."/>
        </authorList>
    </citation>
    <scope>NUCLEOTIDE SEQUENCE</scope>
    <source>
        <strain evidence="2">ChiSjej1B19-8411</strain>
    </source>
</reference>
<dbReference type="Gene3D" id="3.30.1330.40">
    <property type="entry name" value="RutC-like"/>
    <property type="match status" value="1"/>
</dbReference>
<dbReference type="NCBIfam" id="TIGR00004">
    <property type="entry name" value="Rid family detoxifying hydrolase"/>
    <property type="match status" value="1"/>
</dbReference>
<dbReference type="FunFam" id="3.30.1330.40:FF:000001">
    <property type="entry name" value="L-PSP family endoribonuclease"/>
    <property type="match status" value="1"/>
</dbReference>
<reference evidence="2" key="1">
    <citation type="journal article" date="2021" name="PeerJ">
        <title>Extensive microbial diversity within the chicken gut microbiome revealed by metagenomics and culture.</title>
        <authorList>
            <person name="Gilroy R."/>
            <person name="Ravi A."/>
            <person name="Getino M."/>
            <person name="Pursley I."/>
            <person name="Horton D.L."/>
            <person name="Alikhan N.F."/>
            <person name="Baker D."/>
            <person name="Gharbi K."/>
            <person name="Hall N."/>
            <person name="Watson M."/>
            <person name="Adriaenssens E.M."/>
            <person name="Foster-Nyarko E."/>
            <person name="Jarju S."/>
            <person name="Secka A."/>
            <person name="Antonio M."/>
            <person name="Oren A."/>
            <person name="Chaudhuri R.R."/>
            <person name="La Ragione R."/>
            <person name="Hildebrand F."/>
            <person name="Pallen M.J."/>
        </authorList>
    </citation>
    <scope>NUCLEOTIDE SEQUENCE</scope>
    <source>
        <strain evidence="2">ChiSjej1B19-8411</strain>
    </source>
</reference>
<comment type="caution">
    <text evidence="2">The sequence shown here is derived from an EMBL/GenBank/DDBJ whole genome shotgun (WGS) entry which is preliminary data.</text>
</comment>
<proteinExistence type="inferred from homology"/>
<evidence type="ECO:0000313" key="3">
    <source>
        <dbReference type="Proteomes" id="UP000886817"/>
    </source>
</evidence>
<dbReference type="InterPro" id="IPR006056">
    <property type="entry name" value="RidA"/>
</dbReference>
<gene>
    <name evidence="2" type="ORF">IAA45_08775</name>
</gene>
<dbReference type="InterPro" id="IPR035959">
    <property type="entry name" value="RutC-like_sf"/>
</dbReference>
<dbReference type="CDD" id="cd00448">
    <property type="entry name" value="YjgF_YER057c_UK114_family"/>
    <property type="match status" value="1"/>
</dbReference>